<dbReference type="EMBL" id="FOYW01000001">
    <property type="protein sequence ID" value="SFR45764.1"/>
    <property type="molecule type" value="Genomic_DNA"/>
</dbReference>
<dbReference type="Pfam" id="PF00583">
    <property type="entry name" value="Acetyltransf_1"/>
    <property type="match status" value="1"/>
</dbReference>
<keyword evidence="3" id="KW-1185">Reference proteome</keyword>
<evidence type="ECO:0000313" key="3">
    <source>
        <dbReference type="Proteomes" id="UP000198644"/>
    </source>
</evidence>
<dbReference type="InterPro" id="IPR016181">
    <property type="entry name" value="Acyl_CoA_acyltransferase"/>
</dbReference>
<protein>
    <submittedName>
        <fullName evidence="2">Protein N-acetyltransferase, RimJ/RimL family</fullName>
    </submittedName>
</protein>
<dbReference type="Proteomes" id="UP000198644">
    <property type="component" value="Unassembled WGS sequence"/>
</dbReference>
<dbReference type="RefSeq" id="WP_092008696.1">
    <property type="nucleotide sequence ID" value="NZ_FOYW01000001.1"/>
</dbReference>
<organism evidence="2 3">
    <name type="scientific">Marinobacter daqiaonensis</name>
    <dbReference type="NCBI Taxonomy" id="650891"/>
    <lineage>
        <taxon>Bacteria</taxon>
        <taxon>Pseudomonadati</taxon>
        <taxon>Pseudomonadota</taxon>
        <taxon>Gammaproteobacteria</taxon>
        <taxon>Pseudomonadales</taxon>
        <taxon>Marinobacteraceae</taxon>
        <taxon>Marinobacter</taxon>
    </lineage>
</organism>
<dbReference type="AlphaFoldDB" id="A0A1I6GU47"/>
<dbReference type="Gene3D" id="3.40.630.30">
    <property type="match status" value="1"/>
</dbReference>
<dbReference type="InterPro" id="IPR000182">
    <property type="entry name" value="GNAT_dom"/>
</dbReference>
<keyword evidence="2" id="KW-0808">Transferase</keyword>
<dbReference type="GO" id="GO:0016747">
    <property type="term" value="F:acyltransferase activity, transferring groups other than amino-acyl groups"/>
    <property type="evidence" value="ECO:0007669"/>
    <property type="project" value="InterPro"/>
</dbReference>
<name>A0A1I6GU47_9GAMM</name>
<evidence type="ECO:0000259" key="1">
    <source>
        <dbReference type="PROSITE" id="PS51186"/>
    </source>
</evidence>
<feature type="domain" description="N-acetyltransferase" evidence="1">
    <location>
        <begin position="20"/>
        <end position="168"/>
    </location>
</feature>
<dbReference type="SUPFAM" id="SSF55729">
    <property type="entry name" value="Acyl-CoA N-acyltransferases (Nat)"/>
    <property type="match status" value="1"/>
</dbReference>
<dbReference type="STRING" id="650891.SAMN05216203_0480"/>
<accession>A0A1I6GU47</accession>
<reference evidence="3" key="1">
    <citation type="submission" date="2016-10" db="EMBL/GenBank/DDBJ databases">
        <authorList>
            <person name="Varghese N."/>
            <person name="Submissions S."/>
        </authorList>
    </citation>
    <scope>NUCLEOTIDE SEQUENCE [LARGE SCALE GENOMIC DNA]</scope>
    <source>
        <strain evidence="3">CGMCC 1.9167</strain>
    </source>
</reference>
<dbReference type="CDD" id="cd04301">
    <property type="entry name" value="NAT_SF"/>
    <property type="match status" value="1"/>
</dbReference>
<gene>
    <name evidence="2" type="ORF">SAMN05216203_0480</name>
</gene>
<proteinExistence type="predicted"/>
<sequence>MTCHFTWIDSPLPVDALGGALWRLLGATAGEDAILGIDDQHDSKAQEALLRQLKQTLAGGGHLLIGSVHGRLVVACVLKPQSLPTTCHLAELQKGVIAPEYRGQGLLPAALRQITEKARQLGVSRLLLDVRAGSLPHRLWQHWGFRTFGVLEDYARHNGEVFAGHFMQQSVDDLAIRVARRLNKSRYPKDTGATTASSDQ</sequence>
<evidence type="ECO:0000313" key="2">
    <source>
        <dbReference type="EMBL" id="SFR45764.1"/>
    </source>
</evidence>
<dbReference type="PROSITE" id="PS51186">
    <property type="entry name" value="GNAT"/>
    <property type="match status" value="1"/>
</dbReference>